<dbReference type="GO" id="GO:0003700">
    <property type="term" value="F:DNA-binding transcription factor activity"/>
    <property type="evidence" value="ECO:0007669"/>
    <property type="project" value="InterPro"/>
</dbReference>
<dbReference type="OrthoDB" id="2713997at2"/>
<dbReference type="InterPro" id="IPR037923">
    <property type="entry name" value="HTH-like"/>
</dbReference>
<gene>
    <name evidence="5" type="ORF">DS031_07645</name>
</gene>
<feature type="domain" description="HTH araC/xylS-type" evidence="4">
    <location>
        <begin position="195"/>
        <end position="294"/>
    </location>
</feature>
<evidence type="ECO:0000256" key="2">
    <source>
        <dbReference type="ARBA" id="ARBA00023125"/>
    </source>
</evidence>
<dbReference type="PANTHER" id="PTHR43280:SF28">
    <property type="entry name" value="HTH-TYPE TRANSCRIPTIONAL ACTIVATOR RHAS"/>
    <property type="match status" value="1"/>
</dbReference>
<dbReference type="InterPro" id="IPR018060">
    <property type="entry name" value="HTH_AraC"/>
</dbReference>
<evidence type="ECO:0000256" key="1">
    <source>
        <dbReference type="ARBA" id="ARBA00023015"/>
    </source>
</evidence>
<keyword evidence="3" id="KW-0804">Transcription</keyword>
<name>A0A366Y1J5_9BACI</name>
<dbReference type="Gene3D" id="1.10.10.60">
    <property type="entry name" value="Homeodomain-like"/>
    <property type="match status" value="2"/>
</dbReference>
<dbReference type="InterPro" id="IPR014710">
    <property type="entry name" value="RmlC-like_jellyroll"/>
</dbReference>
<keyword evidence="6" id="KW-1185">Reference proteome</keyword>
<dbReference type="Gene3D" id="2.60.120.10">
    <property type="entry name" value="Jelly Rolls"/>
    <property type="match status" value="1"/>
</dbReference>
<dbReference type="SMART" id="SM00342">
    <property type="entry name" value="HTH_ARAC"/>
    <property type="match status" value="1"/>
</dbReference>
<protein>
    <submittedName>
        <fullName evidence="5">AraC family transcriptional regulator</fullName>
    </submittedName>
</protein>
<evidence type="ECO:0000259" key="4">
    <source>
        <dbReference type="PROSITE" id="PS01124"/>
    </source>
</evidence>
<dbReference type="GO" id="GO:0043565">
    <property type="term" value="F:sequence-specific DNA binding"/>
    <property type="evidence" value="ECO:0007669"/>
    <property type="project" value="InterPro"/>
</dbReference>
<dbReference type="PROSITE" id="PS01124">
    <property type="entry name" value="HTH_ARAC_FAMILY_2"/>
    <property type="match status" value="1"/>
</dbReference>
<keyword evidence="2" id="KW-0238">DNA-binding</keyword>
<dbReference type="InterPro" id="IPR020449">
    <property type="entry name" value="Tscrpt_reg_AraC-type_HTH"/>
</dbReference>
<dbReference type="PRINTS" id="PR00032">
    <property type="entry name" value="HTHARAC"/>
</dbReference>
<accession>A0A366Y1J5</accession>
<reference evidence="5 6" key="1">
    <citation type="submission" date="2018-07" db="EMBL/GenBank/DDBJ databases">
        <title>Lottiidibacillus patelloidae gen. nov., sp. nov., isolated from the intestinal tract of a marine limpet and the reclassification of B. taeanensis BH030017T, B. algicola KMM 3737T and B. hwajinpoensis SW-72T as genus Lottiidibacillus.</title>
        <authorList>
            <person name="Liu R."/>
            <person name="Huang Z."/>
        </authorList>
    </citation>
    <scope>NUCLEOTIDE SEQUENCE [LARGE SCALE GENOMIC DNA]</scope>
    <source>
        <strain evidence="5 6">BH030017</strain>
    </source>
</reference>
<organism evidence="5 6">
    <name type="scientific">Bacillus taeanensis</name>
    <dbReference type="NCBI Taxonomy" id="273032"/>
    <lineage>
        <taxon>Bacteria</taxon>
        <taxon>Bacillati</taxon>
        <taxon>Bacillota</taxon>
        <taxon>Bacilli</taxon>
        <taxon>Bacillales</taxon>
        <taxon>Bacillaceae</taxon>
        <taxon>Bacillus</taxon>
    </lineage>
</organism>
<dbReference type="Pfam" id="PF02311">
    <property type="entry name" value="AraC_binding"/>
    <property type="match status" value="1"/>
</dbReference>
<dbReference type="SUPFAM" id="SSF51215">
    <property type="entry name" value="Regulatory protein AraC"/>
    <property type="match status" value="1"/>
</dbReference>
<dbReference type="InterPro" id="IPR003313">
    <property type="entry name" value="AraC-bd"/>
</dbReference>
<dbReference type="Pfam" id="PF12833">
    <property type="entry name" value="HTH_18"/>
    <property type="match status" value="1"/>
</dbReference>
<dbReference type="EMBL" id="QOCW01000006">
    <property type="protein sequence ID" value="RBW70061.1"/>
    <property type="molecule type" value="Genomic_DNA"/>
</dbReference>
<dbReference type="PANTHER" id="PTHR43280">
    <property type="entry name" value="ARAC-FAMILY TRANSCRIPTIONAL REGULATOR"/>
    <property type="match status" value="1"/>
</dbReference>
<keyword evidence="1" id="KW-0805">Transcription regulation</keyword>
<sequence length="299" mass="35058">MLLYYKLIIVSLEGLSHLNDTLLVNYRLQGEGEYSFDFHSHQEYEIYFFHAGSCRYLIHNQIYDLEPGDLLLMDGLTLHKPNVHPNSEYIRSVVHFSPQWIKGLLVELDSLYLIEAFQKLHHCLIRTNENGESKRLEELICRLAEVSRSSQLENLHRETEMKVLLLQVLISVHRLGQITSIKIPNQKTEKIKHAENIAAYIQHNYSEKLTLSFISEALNLSKSYVSHVFKEMTGFTVMEYVMACRLTQVKYSLEMEPDKPLHHIAFECGFESAAHFSRYFREKVGMTAKEYRRLRLENM</sequence>
<proteinExistence type="predicted"/>
<dbReference type="Proteomes" id="UP000253314">
    <property type="component" value="Unassembled WGS sequence"/>
</dbReference>
<evidence type="ECO:0000256" key="3">
    <source>
        <dbReference type="ARBA" id="ARBA00023163"/>
    </source>
</evidence>
<evidence type="ECO:0000313" key="5">
    <source>
        <dbReference type="EMBL" id="RBW70061.1"/>
    </source>
</evidence>
<dbReference type="AlphaFoldDB" id="A0A366Y1J5"/>
<evidence type="ECO:0000313" key="6">
    <source>
        <dbReference type="Proteomes" id="UP000253314"/>
    </source>
</evidence>
<dbReference type="InterPro" id="IPR009057">
    <property type="entry name" value="Homeodomain-like_sf"/>
</dbReference>
<comment type="caution">
    <text evidence="5">The sequence shown here is derived from an EMBL/GenBank/DDBJ whole genome shotgun (WGS) entry which is preliminary data.</text>
</comment>
<dbReference type="SUPFAM" id="SSF46689">
    <property type="entry name" value="Homeodomain-like"/>
    <property type="match status" value="2"/>
</dbReference>